<keyword evidence="2 3" id="KW-0040">ANK repeat</keyword>
<dbReference type="Gene3D" id="1.25.40.20">
    <property type="entry name" value="Ankyrin repeat-containing domain"/>
    <property type="match status" value="1"/>
</dbReference>
<dbReference type="SUPFAM" id="SSF48403">
    <property type="entry name" value="Ankyrin repeat"/>
    <property type="match status" value="1"/>
</dbReference>
<keyword evidence="5" id="KW-1185">Reference proteome</keyword>
<reference evidence="5" key="1">
    <citation type="submission" date="2011-05" db="EMBL/GenBank/DDBJ databases">
        <title>Insights into the evolution of the great apes provided by the gorilla genome.</title>
        <authorList>
            <person name="Scally A."/>
        </authorList>
    </citation>
    <scope>NUCLEOTIDE SEQUENCE [LARGE SCALE GENOMIC DNA]</scope>
</reference>
<dbReference type="AlphaFoldDB" id="A0A2I2Z176"/>
<keyword evidence="1" id="KW-0677">Repeat</keyword>
<evidence type="ECO:0000313" key="5">
    <source>
        <dbReference type="Proteomes" id="UP000001519"/>
    </source>
</evidence>
<dbReference type="EMBL" id="CABD030026101">
    <property type="status" value="NOT_ANNOTATED_CDS"/>
    <property type="molecule type" value="Genomic_DNA"/>
</dbReference>
<dbReference type="PROSITE" id="PS50297">
    <property type="entry name" value="ANK_REP_REGION"/>
    <property type="match status" value="2"/>
</dbReference>
<protein>
    <submittedName>
        <fullName evidence="4">Uncharacterized protein</fullName>
    </submittedName>
</protein>
<name>A0A2I2Z176_GORGO</name>
<dbReference type="InterPro" id="IPR002110">
    <property type="entry name" value="Ankyrin_rpt"/>
</dbReference>
<feature type="repeat" description="ANK" evidence="3">
    <location>
        <begin position="64"/>
        <end position="96"/>
    </location>
</feature>
<dbReference type="PANTHER" id="PTHR24180:SF39">
    <property type="entry name" value="PROTEASOME 26S SUBUNIT, NON-ATPASE 10"/>
    <property type="match status" value="1"/>
</dbReference>
<dbReference type="Pfam" id="PF13637">
    <property type="entry name" value="Ank_4"/>
    <property type="match status" value="1"/>
</dbReference>
<reference evidence="4" key="4">
    <citation type="submission" date="2025-09" db="UniProtKB">
        <authorList>
            <consortium name="Ensembl"/>
        </authorList>
    </citation>
    <scope>IDENTIFICATION</scope>
</reference>
<dbReference type="GeneTree" id="ENSGT00940000153404"/>
<reference evidence="4 5" key="2">
    <citation type="journal article" date="2012" name="Nature">
        <title>Insights into hominid evolution from the gorilla genome sequence.</title>
        <authorList>
            <person name="Scally A."/>
            <person name="Dutheil J.Y."/>
            <person name="Hillier L.W."/>
            <person name="Jordan G.E."/>
            <person name="Goodhead I."/>
            <person name="Herrero J."/>
            <person name="Hobolth A."/>
            <person name="Lappalainen T."/>
            <person name="Mailund T."/>
            <person name="Marques-Bonet T."/>
            <person name="McCarthy S."/>
            <person name="Montgomery S.H."/>
            <person name="Schwalie P.C."/>
            <person name="Tang Y.A."/>
            <person name="Ward M.C."/>
            <person name="Xue Y."/>
            <person name="Yngvadottir B."/>
            <person name="Alkan C."/>
            <person name="Andersen L.N."/>
            <person name="Ayub Q."/>
            <person name="Ball E.V."/>
            <person name="Beal K."/>
            <person name="Bradley B.J."/>
            <person name="Chen Y."/>
            <person name="Clee C.M."/>
            <person name="Fitzgerald S."/>
            <person name="Graves T.A."/>
            <person name="Gu Y."/>
            <person name="Heath P."/>
            <person name="Heger A."/>
            <person name="Karakoc E."/>
            <person name="Kolb-Kokocinski A."/>
            <person name="Laird G.K."/>
            <person name="Lunter G."/>
            <person name="Meader S."/>
            <person name="Mort M."/>
            <person name="Mullikin J.C."/>
            <person name="Munch K."/>
            <person name="O'Connor T.D."/>
            <person name="Phillips A.D."/>
            <person name="Prado-Martinez J."/>
            <person name="Rogers A.S."/>
            <person name="Sajjadian S."/>
            <person name="Schmidt D."/>
            <person name="Shaw K."/>
            <person name="Simpson J.T."/>
            <person name="Stenson P.D."/>
            <person name="Turner D.J."/>
            <person name="Vigilant L."/>
            <person name="Vilella A.J."/>
            <person name="Whitener W."/>
            <person name="Zhu B."/>
            <person name="Cooper D.N."/>
            <person name="de Jong P."/>
            <person name="Dermitzakis E.T."/>
            <person name="Eichler E.E."/>
            <person name="Flicek P."/>
            <person name="Goldman N."/>
            <person name="Mundy N.I."/>
            <person name="Ning Z."/>
            <person name="Odom D.T."/>
            <person name="Ponting C.P."/>
            <person name="Quail M.A."/>
            <person name="Ryder O.A."/>
            <person name="Searle S.M."/>
            <person name="Warren W.C."/>
            <person name="Wilson R.K."/>
            <person name="Schierup M.H."/>
            <person name="Rogers J."/>
            <person name="Tyler-Smith C."/>
            <person name="Durbin R."/>
        </authorList>
    </citation>
    <scope>NUCLEOTIDE SEQUENCE [LARGE SCALE GENOMIC DNA]</scope>
</reference>
<dbReference type="Ensembl" id="ENSGGOT00000044448.1">
    <property type="protein sequence ID" value="ENSGGOP00000040998.1"/>
    <property type="gene ID" value="ENSGGOG00000039969.1"/>
</dbReference>
<dbReference type="InterPro" id="IPR036770">
    <property type="entry name" value="Ankyrin_rpt-contain_sf"/>
</dbReference>
<accession>A0A2I2Z176</accession>
<feature type="repeat" description="ANK" evidence="3">
    <location>
        <begin position="31"/>
        <end position="63"/>
    </location>
</feature>
<dbReference type="Proteomes" id="UP000001519">
    <property type="component" value="Chromosome 3"/>
</dbReference>
<dbReference type="PANTHER" id="PTHR24180">
    <property type="entry name" value="CYCLIN-DEPENDENT KINASE INHIBITOR 2C-RELATED"/>
    <property type="match status" value="1"/>
</dbReference>
<dbReference type="SMART" id="SM00248">
    <property type="entry name" value="ANK"/>
    <property type="match status" value="4"/>
</dbReference>
<dbReference type="PROSITE" id="PS50088">
    <property type="entry name" value="ANK_REPEAT"/>
    <property type="match status" value="2"/>
</dbReference>
<dbReference type="Pfam" id="PF12796">
    <property type="entry name" value="Ank_2"/>
    <property type="match status" value="1"/>
</dbReference>
<evidence type="ECO:0000256" key="1">
    <source>
        <dbReference type="ARBA" id="ARBA00022737"/>
    </source>
</evidence>
<evidence type="ECO:0000313" key="4">
    <source>
        <dbReference type="Ensembl" id="ENSGGOP00000040998.1"/>
    </source>
</evidence>
<evidence type="ECO:0000256" key="2">
    <source>
        <dbReference type="ARBA" id="ARBA00023043"/>
    </source>
</evidence>
<reference evidence="4" key="3">
    <citation type="submission" date="2025-08" db="UniProtKB">
        <authorList>
            <consortium name="Ensembl"/>
        </authorList>
    </citation>
    <scope>IDENTIFICATION</scope>
</reference>
<evidence type="ECO:0000256" key="3">
    <source>
        <dbReference type="PROSITE-ProRule" id="PRU00023"/>
    </source>
</evidence>
<proteinExistence type="predicted"/>
<sequence>MEGCVSNLMVCNLLEELKESILADKFLSSDTGWSPLHTVASAGQDEIVKALLGKCAQVNAVSQNGCTPLHYTASKNRNEIVVKLLEGGVDPHAEDHCEATAMHRAAAKGNLKMIPILLYYRTPTNIQDTEGNTPLHLACDEERVEEGASVQGASIYIENKEEKTPLQAARGGLGLILKRMVEG</sequence>
<organism evidence="4 5">
    <name type="scientific">Gorilla gorilla gorilla</name>
    <name type="common">Western lowland gorilla</name>
    <dbReference type="NCBI Taxonomy" id="9595"/>
    <lineage>
        <taxon>Eukaryota</taxon>
        <taxon>Metazoa</taxon>
        <taxon>Chordata</taxon>
        <taxon>Craniata</taxon>
        <taxon>Vertebrata</taxon>
        <taxon>Euteleostomi</taxon>
        <taxon>Mammalia</taxon>
        <taxon>Eutheria</taxon>
        <taxon>Euarchontoglires</taxon>
        <taxon>Primates</taxon>
        <taxon>Haplorrhini</taxon>
        <taxon>Catarrhini</taxon>
        <taxon>Hominidae</taxon>
        <taxon>Gorilla</taxon>
    </lineage>
</organism>
<dbReference type="InterPro" id="IPR051637">
    <property type="entry name" value="Ank_repeat_dom-contain_49"/>
</dbReference>